<dbReference type="Pfam" id="PF08379">
    <property type="entry name" value="Bact_transglu_N"/>
    <property type="match status" value="1"/>
</dbReference>
<dbReference type="GO" id="GO:0006508">
    <property type="term" value="P:proteolysis"/>
    <property type="evidence" value="ECO:0007669"/>
    <property type="project" value="UniProtKB-KW"/>
</dbReference>
<evidence type="ECO:0000313" key="2">
    <source>
        <dbReference type="EMBL" id="SMD00133.1"/>
    </source>
</evidence>
<dbReference type="SMART" id="SM00460">
    <property type="entry name" value="TGc"/>
    <property type="match status" value="1"/>
</dbReference>
<dbReference type="GO" id="GO:0008233">
    <property type="term" value="F:peptidase activity"/>
    <property type="evidence" value="ECO:0007669"/>
    <property type="project" value="UniProtKB-KW"/>
</dbReference>
<dbReference type="RefSeq" id="WP_084411605.1">
    <property type="nucleotide sequence ID" value="NZ_FWXR01000017.1"/>
</dbReference>
<evidence type="ECO:0000259" key="1">
    <source>
        <dbReference type="SMART" id="SM00460"/>
    </source>
</evidence>
<protein>
    <submittedName>
        <fullName evidence="2">Transglutaminase-like enzyme, putative cysteine protease</fullName>
    </submittedName>
</protein>
<dbReference type="STRING" id="937218.SAMN06297251_11754"/>
<dbReference type="SUPFAM" id="SSF54001">
    <property type="entry name" value="Cysteine proteinases"/>
    <property type="match status" value="1"/>
</dbReference>
<feature type="domain" description="Transglutaminase-like" evidence="1">
    <location>
        <begin position="177"/>
        <end position="248"/>
    </location>
</feature>
<proteinExistence type="predicted"/>
<gene>
    <name evidence="2" type="ORF">SAMN06297251_11754</name>
</gene>
<dbReference type="InterPro" id="IPR002931">
    <property type="entry name" value="Transglutaminase-like"/>
</dbReference>
<dbReference type="EMBL" id="FWXR01000017">
    <property type="protein sequence ID" value="SMD00133.1"/>
    <property type="molecule type" value="Genomic_DNA"/>
</dbReference>
<evidence type="ECO:0000313" key="3">
    <source>
        <dbReference type="Proteomes" id="UP000192656"/>
    </source>
</evidence>
<dbReference type="PANTHER" id="PTHR33490:SF7">
    <property type="entry name" value="BLR2979 PROTEIN"/>
    <property type="match status" value="1"/>
</dbReference>
<keyword evidence="3" id="KW-1185">Reference proteome</keyword>
<sequence length="302" mass="32700">MIYDVKLTIDYHYAAEVADAQHALRVSPRSTSNQRILSSRIKIDPKPEEIHREVDFFGNRTDTIALWRAHRSLSVEMRARVEVERPAFDISRSASLGAIADLGLRETSMSPGSPAWYLGPSRRIAPLPALTAYIQEIIGPSRDRSAGEAVLKVTERIKTDFTYLPGATDVGTSVEDAFVARVGVCQDFAHVMISGLRGCGIPAGYVSGFLRTDPPPGQPRLEGADAMHAWVTAWLGPEVGWVDFDPTNGILADTAHIVVAIGRDYADVAPVSGVLVTTGRQMTGHSVDVVPLETEDVAAEIA</sequence>
<organism evidence="2 3">
    <name type="scientific">Fulvimarina manganoxydans</name>
    <dbReference type="NCBI Taxonomy" id="937218"/>
    <lineage>
        <taxon>Bacteria</taxon>
        <taxon>Pseudomonadati</taxon>
        <taxon>Pseudomonadota</taxon>
        <taxon>Alphaproteobacteria</taxon>
        <taxon>Hyphomicrobiales</taxon>
        <taxon>Aurantimonadaceae</taxon>
        <taxon>Fulvimarina</taxon>
    </lineage>
</organism>
<dbReference type="Proteomes" id="UP000192656">
    <property type="component" value="Unassembled WGS sequence"/>
</dbReference>
<dbReference type="Pfam" id="PF01841">
    <property type="entry name" value="Transglut_core"/>
    <property type="match status" value="1"/>
</dbReference>
<keyword evidence="2" id="KW-0378">Hydrolase</keyword>
<dbReference type="OrthoDB" id="9804023at2"/>
<name>A0A1W2DRX5_9HYPH</name>
<dbReference type="InterPro" id="IPR013589">
    <property type="entry name" value="Bac_transglu_N"/>
</dbReference>
<reference evidence="2 3" key="1">
    <citation type="submission" date="2017-04" db="EMBL/GenBank/DDBJ databases">
        <authorList>
            <person name="Afonso C.L."/>
            <person name="Miller P.J."/>
            <person name="Scott M.A."/>
            <person name="Spackman E."/>
            <person name="Goraichik I."/>
            <person name="Dimitrov K.M."/>
            <person name="Suarez D.L."/>
            <person name="Swayne D.E."/>
        </authorList>
    </citation>
    <scope>NUCLEOTIDE SEQUENCE [LARGE SCALE GENOMIC DNA]</scope>
    <source>
        <strain evidence="2 3">CGMCC 1.10972</strain>
    </source>
</reference>
<dbReference type="InterPro" id="IPR038765">
    <property type="entry name" value="Papain-like_cys_pep_sf"/>
</dbReference>
<dbReference type="Gene3D" id="3.10.620.30">
    <property type="match status" value="1"/>
</dbReference>
<dbReference type="AlphaFoldDB" id="A0A1W2DRX5"/>
<accession>A0A1W2DRX5</accession>
<dbReference type="PANTHER" id="PTHR33490">
    <property type="entry name" value="BLR5614 PROTEIN-RELATED"/>
    <property type="match status" value="1"/>
</dbReference>
<keyword evidence="2" id="KW-0645">Protease</keyword>